<evidence type="ECO:0000259" key="4">
    <source>
        <dbReference type="Pfam" id="PF00370"/>
    </source>
</evidence>
<organism evidence="6 7">
    <name type="scientific">Salinispora tropica (strain ATCC BAA-916 / DSM 44818 / JCM 13857 / NBRC 105044 / CNB-440)</name>
    <dbReference type="NCBI Taxonomy" id="369723"/>
    <lineage>
        <taxon>Bacteria</taxon>
        <taxon>Bacillati</taxon>
        <taxon>Actinomycetota</taxon>
        <taxon>Actinomycetes</taxon>
        <taxon>Micromonosporales</taxon>
        <taxon>Micromonosporaceae</taxon>
        <taxon>Salinispora</taxon>
    </lineage>
</organism>
<dbReference type="KEGG" id="stp:Strop_2959"/>
<dbReference type="HOGENOM" id="CLU_009281_3_2_11"/>
<dbReference type="InterPro" id="IPR018485">
    <property type="entry name" value="FGGY_C"/>
</dbReference>
<dbReference type="eggNOG" id="COG1070">
    <property type="taxonomic scope" value="Bacteria"/>
</dbReference>
<feature type="domain" description="Carbohydrate kinase FGGY C-terminal" evidence="5">
    <location>
        <begin position="267"/>
        <end position="454"/>
    </location>
</feature>
<reference evidence="7" key="1">
    <citation type="journal article" date="2007" name="Proc. Natl. Acad. Sci. U.S.A.">
        <title>Genome sequencing reveals complex secondary metabolome in the marine actinomycete Salinispora tropica.</title>
        <authorList>
            <person name="Udwary D.W."/>
            <person name="Zeigler L."/>
            <person name="Asolkar R.N."/>
            <person name="Singan V."/>
            <person name="Lapidus A."/>
            <person name="Fenical W."/>
            <person name="Jensen P.R."/>
            <person name="Moore B.S."/>
        </authorList>
    </citation>
    <scope>NUCLEOTIDE SEQUENCE [LARGE SCALE GENOMIC DNA]</scope>
    <source>
        <strain evidence="7">ATCC BAA-916 / DSM 44818 / CNB-440</strain>
    </source>
</reference>
<dbReference type="Pfam" id="PF00370">
    <property type="entry name" value="FGGY_N"/>
    <property type="match status" value="1"/>
</dbReference>
<name>A4X940_SALTO</name>
<dbReference type="Proteomes" id="UP000000235">
    <property type="component" value="Chromosome"/>
</dbReference>
<dbReference type="InterPro" id="IPR043129">
    <property type="entry name" value="ATPase_NBD"/>
</dbReference>
<dbReference type="Pfam" id="PF02782">
    <property type="entry name" value="FGGY_C"/>
    <property type="match status" value="1"/>
</dbReference>
<dbReference type="PANTHER" id="PTHR43095:SF2">
    <property type="entry name" value="GLUCONOKINASE"/>
    <property type="match status" value="1"/>
</dbReference>
<evidence type="ECO:0000256" key="2">
    <source>
        <dbReference type="ARBA" id="ARBA00022679"/>
    </source>
</evidence>
<evidence type="ECO:0000313" key="6">
    <source>
        <dbReference type="EMBL" id="ABP55397.1"/>
    </source>
</evidence>
<evidence type="ECO:0000256" key="3">
    <source>
        <dbReference type="ARBA" id="ARBA00022777"/>
    </source>
</evidence>
<dbReference type="STRING" id="369723.Strop_2959"/>
<accession>A4X940</accession>
<gene>
    <name evidence="6" type="ordered locus">Strop_2959</name>
</gene>
<keyword evidence="2" id="KW-0808">Transferase</keyword>
<evidence type="ECO:0000259" key="5">
    <source>
        <dbReference type="Pfam" id="PF02782"/>
    </source>
</evidence>
<dbReference type="InterPro" id="IPR000577">
    <property type="entry name" value="Carb_kinase_FGGY"/>
</dbReference>
<evidence type="ECO:0000313" key="7">
    <source>
        <dbReference type="Proteomes" id="UP000000235"/>
    </source>
</evidence>
<comment type="similarity">
    <text evidence="1">Belongs to the FGGY kinase family.</text>
</comment>
<keyword evidence="3 6" id="KW-0418">Kinase</keyword>
<dbReference type="SUPFAM" id="SSF53067">
    <property type="entry name" value="Actin-like ATPase domain"/>
    <property type="match status" value="2"/>
</dbReference>
<evidence type="ECO:0000256" key="1">
    <source>
        <dbReference type="ARBA" id="ARBA00009156"/>
    </source>
</evidence>
<dbReference type="GO" id="GO:0005975">
    <property type="term" value="P:carbohydrate metabolic process"/>
    <property type="evidence" value="ECO:0007669"/>
    <property type="project" value="InterPro"/>
</dbReference>
<dbReference type="InterPro" id="IPR050406">
    <property type="entry name" value="FGGY_Carb_Kinase"/>
</dbReference>
<sequence>MLQPARPTTGRITCPTMTILALDLGTSSVRGLVLDEAARLLPGALARRRVNLAVGEDGAGTLDAQGYLACLGQCLDELAADGHLDGVELVAACAQWHSVVALDADGTPVGPVLTWLDTRPTPVSGHPGPADPEEFHQRTGTWWHRCYWSVRLPWLRARVGDHAIRFAGLAEYALSVLLDPVPMSVSQASGTGLLDLGTMEWDPEACALAETGPGELPELAPVGWHGRLRAEYARRWPPLAGARWTAPIGDGAASNVGSGCVDPGRAAITVGTSAAVRVVRAVVPGEPLPRLAPSLWRYRVDQRHIVTGTAYSAGGNLFAWANRELRLPDRAELNAALARVPVVGGGPAANVCFGGDRPPGLALAGSGAVNGLGFGTTAVEILAGLMRGLSELVAVDLAVLESELDSRPVEVVLGGGAMVASEWWRRAFAVALAPRPVWHQRNPEIGAIGAALVALGRIGDAAGVADLDRTGELTAPS</sequence>
<dbReference type="AlphaFoldDB" id="A4X940"/>
<dbReference type="GO" id="GO:0016301">
    <property type="term" value="F:kinase activity"/>
    <property type="evidence" value="ECO:0007669"/>
    <property type="project" value="UniProtKB-KW"/>
</dbReference>
<keyword evidence="7" id="KW-1185">Reference proteome</keyword>
<dbReference type="EMBL" id="CP000667">
    <property type="protein sequence ID" value="ABP55397.1"/>
    <property type="molecule type" value="Genomic_DNA"/>
</dbReference>
<dbReference type="PANTHER" id="PTHR43095">
    <property type="entry name" value="SUGAR KINASE"/>
    <property type="match status" value="1"/>
</dbReference>
<feature type="domain" description="Carbohydrate kinase FGGY N-terminal" evidence="4">
    <location>
        <begin position="19"/>
        <end position="233"/>
    </location>
</feature>
<protein>
    <submittedName>
        <fullName evidence="6">Carbohydrate kinase, FGGY</fullName>
    </submittedName>
</protein>
<dbReference type="Gene3D" id="3.30.420.40">
    <property type="match status" value="2"/>
</dbReference>
<dbReference type="PIRSF" id="PIRSF000538">
    <property type="entry name" value="GlpK"/>
    <property type="match status" value="1"/>
</dbReference>
<dbReference type="InterPro" id="IPR018484">
    <property type="entry name" value="FGGY_N"/>
</dbReference>
<proteinExistence type="inferred from homology"/>